<evidence type="ECO:0000256" key="6">
    <source>
        <dbReference type="ARBA" id="ARBA00022692"/>
    </source>
</evidence>
<evidence type="ECO:0000256" key="4">
    <source>
        <dbReference type="ARBA" id="ARBA00022519"/>
    </source>
</evidence>
<sequence length="739" mass="80646">MQPVQALPQPDHDGSIDFRKLLGTLLDHKWLIAFITALFCLGGAVYAKLATPIYLANALVQIEKKSGTAPGLSEIGDSLGMSDATTGTEIELIRSRTVIGKAVDNLGLDIQAAPVRFPWIGDLLARRYRASHPDALAPPLMGLDEYAWGGESIDVFQLDVAPERVGETFQLIKGEGDAFSLYDGSGALLAEGHVGQAVDGNGIHLQIRELTARPGTHFVLQRLNRLGTIRAYQGALQLSELGTDTGLITVAMTHPEPQHAVKVVDEISRQFVRQNVERMSAEAASSLEFLRGQLPHVRQDLERAEEALNNYRKSNGSVDISLETSTILNQAVALETRISELKMQQAEYDRRYTREHPSYQALMMQIESLTRRQNEIAGKVKGLPETQQEVLRYSRDVQVSTEIYTQLLNKAQELDLVRAGTVGNVRIIDSAVAESGPVAPRKALIVTGSTLFGAALAIAFILVRKQLNPGLETPEAIEHLGLPVYATVPFSERQNQISHSKRPRGAGDGGAALLAASSPDDLAVEALRSLRTSLHFAMLEAEDNRLMISGPSPKVGKSFVSLNLAAVIAQTGKRVLLIDMDMRKGHLHKLLDLKADNGLSDTLSKRCTLDQAIRATPVEGMFLLPRGQIPPNPSELLMHPNFTALLEQTSAAFDLVIFDTPPLLAVTDAAIVGRQAGTSLIVARFGVNHAREIELAVKRFAQNGIVIKGAIFNGMKKRASAYGYGHRYYFQYEYKSDNA</sequence>
<dbReference type="InterPro" id="IPR050445">
    <property type="entry name" value="Bact_polysacc_biosynth/exp"/>
</dbReference>
<feature type="domain" description="AAA" evidence="16">
    <location>
        <begin position="555"/>
        <end position="667"/>
    </location>
</feature>
<dbReference type="Gene3D" id="3.40.50.300">
    <property type="entry name" value="P-loop containing nucleotide triphosphate hydrolases"/>
    <property type="match status" value="1"/>
</dbReference>
<keyword evidence="19" id="KW-1185">Reference proteome</keyword>
<dbReference type="Proteomes" id="UP001595457">
    <property type="component" value="Unassembled WGS sequence"/>
</dbReference>
<evidence type="ECO:0000256" key="5">
    <source>
        <dbReference type="ARBA" id="ARBA00022679"/>
    </source>
</evidence>
<evidence type="ECO:0000256" key="14">
    <source>
        <dbReference type="SAM" id="Coils"/>
    </source>
</evidence>
<evidence type="ECO:0000259" key="17">
    <source>
        <dbReference type="Pfam" id="PF13807"/>
    </source>
</evidence>
<keyword evidence="6" id="KW-0812">Transmembrane</keyword>
<evidence type="ECO:0000256" key="3">
    <source>
        <dbReference type="ARBA" id="ARBA00022475"/>
    </source>
</evidence>
<dbReference type="SUPFAM" id="SSF52540">
    <property type="entry name" value="P-loop containing nucleoside triphosphate hydrolases"/>
    <property type="match status" value="1"/>
</dbReference>
<keyword evidence="7" id="KW-0547">Nucleotide-binding</keyword>
<evidence type="ECO:0000259" key="16">
    <source>
        <dbReference type="Pfam" id="PF13614"/>
    </source>
</evidence>
<evidence type="ECO:0000256" key="13">
    <source>
        <dbReference type="ARBA" id="ARBA00053015"/>
    </source>
</evidence>
<evidence type="ECO:0000256" key="2">
    <source>
        <dbReference type="ARBA" id="ARBA00008883"/>
    </source>
</evidence>
<keyword evidence="9" id="KW-0067">ATP-binding</keyword>
<evidence type="ECO:0000256" key="7">
    <source>
        <dbReference type="ARBA" id="ARBA00022741"/>
    </source>
</evidence>
<dbReference type="InterPro" id="IPR025669">
    <property type="entry name" value="AAA_dom"/>
</dbReference>
<dbReference type="NCBIfam" id="TIGR01007">
    <property type="entry name" value="eps_fam"/>
    <property type="match status" value="1"/>
</dbReference>
<evidence type="ECO:0000256" key="8">
    <source>
        <dbReference type="ARBA" id="ARBA00022777"/>
    </source>
</evidence>
<reference evidence="19" key="1">
    <citation type="journal article" date="2019" name="Int. J. Syst. Evol. Microbiol.">
        <title>The Global Catalogue of Microorganisms (GCM) 10K type strain sequencing project: providing services to taxonomists for standard genome sequencing and annotation.</title>
        <authorList>
            <consortium name="The Broad Institute Genomics Platform"/>
            <consortium name="The Broad Institute Genome Sequencing Center for Infectious Disease"/>
            <person name="Wu L."/>
            <person name="Ma J."/>
        </authorList>
    </citation>
    <scope>NUCLEOTIDE SEQUENCE [LARGE SCALE GENOMIC DNA]</scope>
    <source>
        <strain evidence="19">KCTC 62195</strain>
    </source>
</reference>
<dbReference type="Pfam" id="PF02706">
    <property type="entry name" value="Wzz"/>
    <property type="match status" value="1"/>
</dbReference>
<accession>A0ABV7ARI5</accession>
<evidence type="ECO:0000256" key="10">
    <source>
        <dbReference type="ARBA" id="ARBA00022989"/>
    </source>
</evidence>
<evidence type="ECO:0000256" key="1">
    <source>
        <dbReference type="ARBA" id="ARBA00004429"/>
    </source>
</evidence>
<feature type="domain" description="Polysaccharide chain length determinant N-terminal" evidence="15">
    <location>
        <begin position="15"/>
        <end position="106"/>
    </location>
</feature>
<name>A0ABV7ARI5_9GAMM</name>
<comment type="similarity">
    <text evidence="2">Belongs to the etk/wzc family.</text>
</comment>
<dbReference type="InterPro" id="IPR032807">
    <property type="entry name" value="GNVR"/>
</dbReference>
<dbReference type="GO" id="GO:0004715">
    <property type="term" value="F:non-membrane spanning protein tyrosine kinase activity"/>
    <property type="evidence" value="ECO:0007669"/>
    <property type="project" value="UniProtKB-EC"/>
</dbReference>
<comment type="subcellular location">
    <subcellularLocation>
        <location evidence="1">Cell inner membrane</location>
        <topology evidence="1">Multi-pass membrane protein</topology>
    </subcellularLocation>
</comment>
<evidence type="ECO:0000259" key="15">
    <source>
        <dbReference type="Pfam" id="PF02706"/>
    </source>
</evidence>
<feature type="domain" description="Tyrosine-protein kinase G-rich" evidence="17">
    <location>
        <begin position="385"/>
        <end position="465"/>
    </location>
</feature>
<keyword evidence="12" id="KW-0829">Tyrosine-protein kinase</keyword>
<dbReference type="InterPro" id="IPR005702">
    <property type="entry name" value="Wzc-like_C"/>
</dbReference>
<protein>
    <submittedName>
        <fullName evidence="18">Polysaccharide biosynthesis tyrosine autokinase</fullName>
        <ecNumber evidence="18">2.7.10.2</ecNumber>
    </submittedName>
</protein>
<keyword evidence="14" id="KW-0175">Coiled coil</keyword>
<evidence type="ECO:0000256" key="9">
    <source>
        <dbReference type="ARBA" id="ARBA00022840"/>
    </source>
</evidence>
<gene>
    <name evidence="18" type="ORF">ACFOJE_04925</name>
</gene>
<dbReference type="PANTHER" id="PTHR32309:SF32">
    <property type="entry name" value="TYROSINE-PROTEIN KINASE ETK-RELATED"/>
    <property type="match status" value="1"/>
</dbReference>
<evidence type="ECO:0000256" key="11">
    <source>
        <dbReference type="ARBA" id="ARBA00023136"/>
    </source>
</evidence>
<evidence type="ECO:0000313" key="19">
    <source>
        <dbReference type="Proteomes" id="UP001595457"/>
    </source>
</evidence>
<keyword evidence="11" id="KW-0472">Membrane</keyword>
<proteinExistence type="inferred from homology"/>
<dbReference type="InterPro" id="IPR027417">
    <property type="entry name" value="P-loop_NTPase"/>
</dbReference>
<dbReference type="InterPro" id="IPR003856">
    <property type="entry name" value="LPS_length_determ_N"/>
</dbReference>
<dbReference type="EMBL" id="JBHRSJ010000007">
    <property type="protein sequence ID" value="MFC2971556.1"/>
    <property type="molecule type" value="Genomic_DNA"/>
</dbReference>
<dbReference type="RefSeq" id="WP_377813157.1">
    <property type="nucleotide sequence ID" value="NZ_JBHRSJ010000007.1"/>
</dbReference>
<dbReference type="CDD" id="cd05387">
    <property type="entry name" value="BY-kinase"/>
    <property type="match status" value="1"/>
</dbReference>
<comment type="caution">
    <text evidence="18">The sequence shown here is derived from an EMBL/GenBank/DDBJ whole genome shotgun (WGS) entry which is preliminary data.</text>
</comment>
<evidence type="ECO:0000256" key="12">
    <source>
        <dbReference type="ARBA" id="ARBA00023137"/>
    </source>
</evidence>
<dbReference type="EC" id="2.7.10.2" evidence="18"/>
<keyword evidence="8" id="KW-0418">Kinase</keyword>
<dbReference type="PANTHER" id="PTHR32309">
    <property type="entry name" value="TYROSINE-PROTEIN KINASE"/>
    <property type="match status" value="1"/>
</dbReference>
<keyword evidence="10" id="KW-1133">Transmembrane helix</keyword>
<feature type="coiled-coil region" evidence="14">
    <location>
        <begin position="287"/>
        <end position="351"/>
    </location>
</feature>
<dbReference type="Pfam" id="PF13614">
    <property type="entry name" value="AAA_31"/>
    <property type="match status" value="1"/>
</dbReference>
<comment type="catalytic activity">
    <reaction evidence="13">
        <text>L-tyrosyl-[protein] + ATP = O-phospho-L-tyrosyl-[protein] + ADP + H(+)</text>
        <dbReference type="Rhea" id="RHEA:10596"/>
        <dbReference type="Rhea" id="RHEA-COMP:10136"/>
        <dbReference type="Rhea" id="RHEA-COMP:20101"/>
        <dbReference type="ChEBI" id="CHEBI:15378"/>
        <dbReference type="ChEBI" id="CHEBI:30616"/>
        <dbReference type="ChEBI" id="CHEBI:46858"/>
        <dbReference type="ChEBI" id="CHEBI:61978"/>
        <dbReference type="ChEBI" id="CHEBI:456216"/>
    </reaction>
</comment>
<keyword evidence="3" id="KW-1003">Cell membrane</keyword>
<dbReference type="Pfam" id="PF23607">
    <property type="entry name" value="WZC_N"/>
    <property type="match status" value="1"/>
</dbReference>
<organism evidence="18 19">
    <name type="scientific">Azotobacter bryophylli</name>
    <dbReference type="NCBI Taxonomy" id="1986537"/>
    <lineage>
        <taxon>Bacteria</taxon>
        <taxon>Pseudomonadati</taxon>
        <taxon>Pseudomonadota</taxon>
        <taxon>Gammaproteobacteria</taxon>
        <taxon>Pseudomonadales</taxon>
        <taxon>Pseudomonadaceae</taxon>
        <taxon>Azotobacter</taxon>
    </lineage>
</organism>
<dbReference type="Pfam" id="PF13807">
    <property type="entry name" value="GNVR"/>
    <property type="match status" value="1"/>
</dbReference>
<keyword evidence="4" id="KW-0997">Cell inner membrane</keyword>
<evidence type="ECO:0000313" key="18">
    <source>
        <dbReference type="EMBL" id="MFC2971556.1"/>
    </source>
</evidence>
<keyword evidence="5 18" id="KW-0808">Transferase</keyword>